<dbReference type="SMART" id="SM00849">
    <property type="entry name" value="Lactamase_B"/>
    <property type="match status" value="1"/>
</dbReference>
<dbReference type="RefSeq" id="WP_173285232.1">
    <property type="nucleotide sequence ID" value="NZ_CP054020.1"/>
</dbReference>
<dbReference type="InterPro" id="IPR036866">
    <property type="entry name" value="RibonucZ/Hydroxyglut_hydro"/>
</dbReference>
<evidence type="ECO:0000259" key="1">
    <source>
        <dbReference type="SMART" id="SM00849"/>
    </source>
</evidence>
<keyword evidence="2" id="KW-0378">Hydrolase</keyword>
<dbReference type="Proteomes" id="UP000504724">
    <property type="component" value="Chromosome"/>
</dbReference>
<proteinExistence type="predicted"/>
<reference evidence="2 3" key="1">
    <citation type="submission" date="2020-05" db="EMBL/GenBank/DDBJ databases">
        <title>Thiomicrorhabdus sediminis sp.nov. and Thiomicrorhabdus xiamenensis sp.nov., novel sulfur-oxidizing bacteria isolated from coastal sediment.</title>
        <authorList>
            <person name="Liu X."/>
        </authorList>
    </citation>
    <scope>NUCLEOTIDE SEQUENCE [LARGE SCALE GENOMIC DNA]</scope>
    <source>
        <strain evidence="2 3">G2</strain>
    </source>
</reference>
<keyword evidence="3" id="KW-1185">Reference proteome</keyword>
<dbReference type="SUPFAM" id="SSF56281">
    <property type="entry name" value="Metallo-hydrolase/oxidoreductase"/>
    <property type="match status" value="1"/>
</dbReference>
<sequence length="242" mass="27386">MHMTEFELQVLGTGGGASQVYDGLTSSSFMLLQNKQPVCLVDLGLGVGREVIQSFGRFPKDIVITHNHSDHAGDLPVVLRVEQAKGRKCRVICQQQIAQRLQQHRLAEHLEQIAAEDLAEWLTPPQQMRTALNEHLAIEFFQGRHSELSFAFILYYEDRALLAYTGDSTMESELYRTLSQADTFIIDARPDSNAWHASFSEVESWLKPGCYVIGHGLNNEQIELYPHLPLLKQGQKIPLLFK</sequence>
<evidence type="ECO:0000313" key="2">
    <source>
        <dbReference type="EMBL" id="QKI89334.1"/>
    </source>
</evidence>
<dbReference type="Pfam" id="PF23023">
    <property type="entry name" value="Anti-Pycsar_Apyc1"/>
    <property type="match status" value="1"/>
</dbReference>
<gene>
    <name evidence="2" type="ORF">HQN79_07030</name>
</gene>
<dbReference type="AlphaFoldDB" id="A0A7D4NLM5"/>
<dbReference type="GO" id="GO:0016787">
    <property type="term" value="F:hydrolase activity"/>
    <property type="evidence" value="ECO:0007669"/>
    <property type="project" value="UniProtKB-KW"/>
</dbReference>
<organism evidence="2 3">
    <name type="scientific">Thiomicrorhabdus xiamenensis</name>
    <dbReference type="NCBI Taxonomy" id="2739063"/>
    <lineage>
        <taxon>Bacteria</taxon>
        <taxon>Pseudomonadati</taxon>
        <taxon>Pseudomonadota</taxon>
        <taxon>Gammaproteobacteria</taxon>
        <taxon>Thiotrichales</taxon>
        <taxon>Piscirickettsiaceae</taxon>
        <taxon>Thiomicrorhabdus</taxon>
    </lineage>
</organism>
<evidence type="ECO:0000313" key="3">
    <source>
        <dbReference type="Proteomes" id="UP000504724"/>
    </source>
</evidence>
<feature type="domain" description="Metallo-beta-lactamase" evidence="1">
    <location>
        <begin position="26"/>
        <end position="215"/>
    </location>
</feature>
<name>A0A7D4NLM5_9GAMM</name>
<dbReference type="Gene3D" id="3.60.15.10">
    <property type="entry name" value="Ribonuclease Z/Hydroxyacylglutathione hydrolase-like"/>
    <property type="match status" value="1"/>
</dbReference>
<accession>A0A7D4NLM5</accession>
<protein>
    <submittedName>
        <fullName evidence="2">MBL fold metallo-hydrolase</fullName>
    </submittedName>
</protein>
<dbReference type="InterPro" id="IPR001279">
    <property type="entry name" value="Metallo-B-lactamas"/>
</dbReference>
<dbReference type="KEGG" id="txa:HQN79_07030"/>
<dbReference type="EMBL" id="CP054020">
    <property type="protein sequence ID" value="QKI89334.1"/>
    <property type="molecule type" value="Genomic_DNA"/>
</dbReference>